<evidence type="ECO:0000256" key="1">
    <source>
        <dbReference type="SAM" id="MobiDB-lite"/>
    </source>
</evidence>
<keyword evidence="3" id="KW-1185">Reference proteome</keyword>
<name>A0ABY7FJ86_MYAAR</name>
<proteinExistence type="predicted"/>
<reference evidence="2" key="1">
    <citation type="submission" date="2022-11" db="EMBL/GenBank/DDBJ databases">
        <title>Centuries of genome instability and evolution in soft-shell clam transmissible cancer (bioRxiv).</title>
        <authorList>
            <person name="Hart S.F.M."/>
            <person name="Yonemitsu M.A."/>
            <person name="Giersch R.M."/>
            <person name="Beal B.F."/>
            <person name="Arriagada G."/>
            <person name="Davis B.W."/>
            <person name="Ostrander E.A."/>
            <person name="Goff S.P."/>
            <person name="Metzger M.J."/>
        </authorList>
    </citation>
    <scope>NUCLEOTIDE SEQUENCE</scope>
    <source>
        <strain evidence="2">MELC-2E11</strain>
        <tissue evidence="2">Siphon/mantle</tissue>
    </source>
</reference>
<gene>
    <name evidence="2" type="ORF">MAR_001154</name>
</gene>
<feature type="region of interest" description="Disordered" evidence="1">
    <location>
        <begin position="1"/>
        <end position="38"/>
    </location>
</feature>
<organism evidence="2 3">
    <name type="scientific">Mya arenaria</name>
    <name type="common">Soft-shell clam</name>
    <dbReference type="NCBI Taxonomy" id="6604"/>
    <lineage>
        <taxon>Eukaryota</taxon>
        <taxon>Metazoa</taxon>
        <taxon>Spiralia</taxon>
        <taxon>Lophotrochozoa</taxon>
        <taxon>Mollusca</taxon>
        <taxon>Bivalvia</taxon>
        <taxon>Autobranchia</taxon>
        <taxon>Heteroconchia</taxon>
        <taxon>Euheterodonta</taxon>
        <taxon>Imparidentia</taxon>
        <taxon>Neoheterodontei</taxon>
        <taxon>Myida</taxon>
        <taxon>Myoidea</taxon>
        <taxon>Myidae</taxon>
        <taxon>Mya</taxon>
    </lineage>
</organism>
<protein>
    <submittedName>
        <fullName evidence="2">Uncharacterized protein</fullName>
    </submittedName>
</protein>
<sequence>MRRRNRRRLAMRRRRNRRRRGRRNGRKKRSIQFPEQMEDLNMKRGNHFNKEKIWLSDIASLDGVKVWRISQKPVDFNKFEVQRRKMEW</sequence>
<feature type="compositionally biased region" description="Basic residues" evidence="1">
    <location>
        <begin position="1"/>
        <end position="30"/>
    </location>
</feature>
<dbReference type="EMBL" id="CP111022">
    <property type="protein sequence ID" value="WAR19316.1"/>
    <property type="molecule type" value="Genomic_DNA"/>
</dbReference>
<accession>A0ABY7FJ86</accession>
<evidence type="ECO:0000313" key="3">
    <source>
        <dbReference type="Proteomes" id="UP001164746"/>
    </source>
</evidence>
<evidence type="ECO:0000313" key="2">
    <source>
        <dbReference type="EMBL" id="WAR19316.1"/>
    </source>
</evidence>
<dbReference type="Proteomes" id="UP001164746">
    <property type="component" value="Chromosome 11"/>
</dbReference>